<evidence type="ECO:0000256" key="10">
    <source>
        <dbReference type="ARBA" id="ARBA00040345"/>
    </source>
</evidence>
<dbReference type="PANTHER" id="PTHR43646">
    <property type="entry name" value="GLYCOSYLTRANSFERASE"/>
    <property type="match status" value="1"/>
</dbReference>
<keyword evidence="14" id="KW-1185">Reference proteome</keyword>
<evidence type="ECO:0000256" key="1">
    <source>
        <dbReference type="ARBA" id="ARBA00004236"/>
    </source>
</evidence>
<keyword evidence="3" id="KW-0328">Glycosyltransferase</keyword>
<feature type="transmembrane region" description="Helical" evidence="11">
    <location>
        <begin position="333"/>
        <end position="354"/>
    </location>
</feature>
<name>A0ABU3RCT8_9BACL</name>
<feature type="transmembrane region" description="Helical" evidence="11">
    <location>
        <begin position="275"/>
        <end position="296"/>
    </location>
</feature>
<dbReference type="SUPFAM" id="SSF53448">
    <property type="entry name" value="Nucleotide-diphospho-sugar transferases"/>
    <property type="match status" value="1"/>
</dbReference>
<dbReference type="RefSeq" id="WP_315952102.1">
    <property type="nucleotide sequence ID" value="NZ_JAWCUD010000003.1"/>
</dbReference>
<dbReference type="InterPro" id="IPR029044">
    <property type="entry name" value="Nucleotide-diphossugar_trans"/>
</dbReference>
<evidence type="ECO:0000256" key="9">
    <source>
        <dbReference type="ARBA" id="ARBA00038120"/>
    </source>
</evidence>
<keyword evidence="6 11" id="KW-0472">Membrane</keyword>
<comment type="pathway">
    <text evidence="8">Carotenoid biosynthesis; staphyloxanthin biosynthesis; staphyloxanthin from farnesyl diphosphate: step 4/5.</text>
</comment>
<evidence type="ECO:0000256" key="6">
    <source>
        <dbReference type="ARBA" id="ARBA00023136"/>
    </source>
</evidence>
<evidence type="ECO:0000256" key="3">
    <source>
        <dbReference type="ARBA" id="ARBA00022676"/>
    </source>
</evidence>
<comment type="similarity">
    <text evidence="9">Belongs to the glycosyltransferase 2 family. CrtQ subfamily.</text>
</comment>
<evidence type="ECO:0000256" key="8">
    <source>
        <dbReference type="ARBA" id="ARBA00037904"/>
    </source>
</evidence>
<dbReference type="EMBL" id="JAWCUD010000003">
    <property type="protein sequence ID" value="MDU0202112.1"/>
    <property type="molecule type" value="Genomic_DNA"/>
</dbReference>
<evidence type="ECO:0000313" key="13">
    <source>
        <dbReference type="EMBL" id="MDU0202112.1"/>
    </source>
</evidence>
<evidence type="ECO:0000256" key="5">
    <source>
        <dbReference type="ARBA" id="ARBA00022746"/>
    </source>
</evidence>
<dbReference type="CDD" id="cd00761">
    <property type="entry name" value="Glyco_tranf_GTA_type"/>
    <property type="match status" value="1"/>
</dbReference>
<keyword evidence="5" id="KW-0125">Carotenoid biosynthesis</keyword>
<proteinExistence type="inferred from homology"/>
<keyword evidence="11" id="KW-0812">Transmembrane</keyword>
<keyword evidence="4" id="KW-0808">Transferase</keyword>
<feature type="transmembrane region" description="Helical" evidence="11">
    <location>
        <begin position="302"/>
        <end position="321"/>
    </location>
</feature>
<comment type="function">
    <text evidence="7">Catalyzes the glycosylation of 4,4'-diaponeurosporenoate, i.e. the esterification of glucose at the C1'' position with the carboxyl group of 4,4'-diaponeurosporenic acid, to form glycosyl-4,4'-diaponeurosporenoate. This is a step in the biosynthesis of staphyloxanthin, an orange pigment present in most staphylococci strains.</text>
</comment>
<keyword evidence="11" id="KW-1133">Transmembrane helix</keyword>
<dbReference type="Gene3D" id="3.90.550.10">
    <property type="entry name" value="Spore Coat Polysaccharide Biosynthesis Protein SpsA, Chain A"/>
    <property type="match status" value="1"/>
</dbReference>
<feature type="transmembrane region" description="Helical" evidence="11">
    <location>
        <begin position="163"/>
        <end position="185"/>
    </location>
</feature>
<organism evidence="13 14">
    <name type="scientific">Paenibacillus violae</name>
    <dbReference type="NCBI Taxonomy" id="3077234"/>
    <lineage>
        <taxon>Bacteria</taxon>
        <taxon>Bacillati</taxon>
        <taxon>Bacillota</taxon>
        <taxon>Bacilli</taxon>
        <taxon>Bacillales</taxon>
        <taxon>Paenibacillaceae</taxon>
        <taxon>Paenibacillus</taxon>
    </lineage>
</organism>
<sequence>MTGSEGLNLIIGSLAVLVGVMMFWSLPLLQTRKKVNQLPYLSIIIPARNESGRISPLLQSLQNQSFQSFEVLVVDDHSTDHTATIAESFGAKVLQNKAVDSGSGKSMACWHGALHAKGRWLLFLDADTSLMNAESLICLLSFYQQKGAKGILSLQPYHTVHRLYENLSAIFNIIVIVGMNVYSFWGPRFKTAGSFGPCLLCNKEEYLFTGGHQKILGAVLDDLALGQAFMDKNLPVHCMGGKGIVSFRMYPEGIKSLVEGWCKSFAVGSKSTHPFVMLMTIIWISGSFMTTGALISSISANSLTAMILSSTLYLTYVLQTIQFARRCGNFSRYIFLFHPILFLFFSATFVYSLFQTYILRTVKWKGRNIDV</sequence>
<dbReference type="Proteomes" id="UP001260980">
    <property type="component" value="Unassembled WGS sequence"/>
</dbReference>
<evidence type="ECO:0000256" key="4">
    <source>
        <dbReference type="ARBA" id="ARBA00022679"/>
    </source>
</evidence>
<comment type="subcellular location">
    <subcellularLocation>
        <location evidence="1">Cell membrane</location>
    </subcellularLocation>
</comment>
<gene>
    <name evidence="13" type="ORF">RQP52_13475</name>
</gene>
<dbReference type="PANTHER" id="PTHR43646:SF2">
    <property type="entry name" value="GLYCOSYLTRANSFERASE 2-LIKE DOMAIN-CONTAINING PROTEIN"/>
    <property type="match status" value="1"/>
</dbReference>
<keyword evidence="2" id="KW-1003">Cell membrane</keyword>
<protein>
    <recommendedName>
        <fullName evidence="10">4,4'-diaponeurosporenoate glycosyltransferase</fullName>
    </recommendedName>
</protein>
<evidence type="ECO:0000256" key="7">
    <source>
        <dbReference type="ARBA" id="ARBA00037281"/>
    </source>
</evidence>
<comment type="caution">
    <text evidence="13">The sequence shown here is derived from an EMBL/GenBank/DDBJ whole genome shotgun (WGS) entry which is preliminary data.</text>
</comment>
<dbReference type="InterPro" id="IPR001173">
    <property type="entry name" value="Glyco_trans_2-like"/>
</dbReference>
<evidence type="ECO:0000256" key="2">
    <source>
        <dbReference type="ARBA" id="ARBA00022475"/>
    </source>
</evidence>
<evidence type="ECO:0000256" key="11">
    <source>
        <dbReference type="SAM" id="Phobius"/>
    </source>
</evidence>
<reference evidence="13 14" key="1">
    <citation type="submission" date="2023-10" db="EMBL/GenBank/DDBJ databases">
        <title>Paenibacillus strain PFR10 Genome sequencing and assembly.</title>
        <authorList>
            <person name="Kim I."/>
        </authorList>
    </citation>
    <scope>NUCLEOTIDE SEQUENCE [LARGE SCALE GENOMIC DNA]</scope>
    <source>
        <strain evidence="13 14">PFR10</strain>
    </source>
</reference>
<accession>A0ABU3RCT8</accession>
<evidence type="ECO:0000259" key="12">
    <source>
        <dbReference type="Pfam" id="PF00535"/>
    </source>
</evidence>
<feature type="domain" description="Glycosyltransferase 2-like" evidence="12">
    <location>
        <begin position="42"/>
        <end position="152"/>
    </location>
</feature>
<evidence type="ECO:0000313" key="14">
    <source>
        <dbReference type="Proteomes" id="UP001260980"/>
    </source>
</evidence>
<dbReference type="Pfam" id="PF00535">
    <property type="entry name" value="Glycos_transf_2"/>
    <property type="match status" value="1"/>
</dbReference>
<feature type="transmembrane region" description="Helical" evidence="11">
    <location>
        <begin position="6"/>
        <end position="29"/>
    </location>
</feature>